<dbReference type="Proteomes" id="UP000219565">
    <property type="component" value="Unassembled WGS sequence"/>
</dbReference>
<accession>A0A285LZP4</accession>
<dbReference type="RefSeq" id="WP_218841215.1">
    <property type="nucleotide sequence ID" value="NZ_OBEG01000009.1"/>
</dbReference>
<gene>
    <name evidence="1" type="ORF">SAMN04244553_6646</name>
</gene>
<proteinExistence type="predicted"/>
<sequence length="158" mass="17674">MHPWDQGYSQDLVNDRGQQSRLMATVADRVIVMAGDSWHDYTYPHRQHAARIQGYPQSDPISCGTARIVTLEKGEQTPGAMITSPTNRFVWLPRRVWSKYQQMGGLPVFGRPLNALGQAMTGVIEFEHGRIGLSDGHVYAELDAPQRQTEPVTEPCPS</sequence>
<protein>
    <submittedName>
        <fullName evidence="1">Uncharacterized protein</fullName>
    </submittedName>
</protein>
<evidence type="ECO:0000313" key="1">
    <source>
        <dbReference type="EMBL" id="SNY89627.1"/>
    </source>
</evidence>
<name>A0A285LZP4_9NOCA</name>
<dbReference type="EMBL" id="OBEG01000009">
    <property type="protein sequence ID" value="SNY89627.1"/>
    <property type="molecule type" value="Genomic_DNA"/>
</dbReference>
<organism evidence="1 2">
    <name type="scientific">Nocardia amikacinitolerans</name>
    <dbReference type="NCBI Taxonomy" id="756689"/>
    <lineage>
        <taxon>Bacteria</taxon>
        <taxon>Bacillati</taxon>
        <taxon>Actinomycetota</taxon>
        <taxon>Actinomycetes</taxon>
        <taxon>Mycobacteriales</taxon>
        <taxon>Nocardiaceae</taxon>
        <taxon>Nocardia</taxon>
    </lineage>
</organism>
<reference evidence="1 2" key="1">
    <citation type="submission" date="2017-09" db="EMBL/GenBank/DDBJ databases">
        <authorList>
            <person name="Ehlers B."/>
            <person name="Leendertz F.H."/>
        </authorList>
    </citation>
    <scope>NUCLEOTIDE SEQUENCE [LARGE SCALE GENOMIC DNA]</scope>
    <source>
        <strain evidence="1 2">DSM 45537</strain>
    </source>
</reference>
<evidence type="ECO:0000313" key="2">
    <source>
        <dbReference type="Proteomes" id="UP000219565"/>
    </source>
</evidence>
<dbReference type="AlphaFoldDB" id="A0A285LZP4"/>
<keyword evidence="2" id="KW-1185">Reference proteome</keyword>